<proteinExistence type="predicted"/>
<dbReference type="SUPFAM" id="SSF46894">
    <property type="entry name" value="C-terminal effector domain of the bipartite response regulators"/>
    <property type="match status" value="1"/>
</dbReference>
<accession>A0ABP5BMM0</accession>
<dbReference type="CDD" id="cd06170">
    <property type="entry name" value="LuxR_C_like"/>
    <property type="match status" value="1"/>
</dbReference>
<keyword evidence="3" id="KW-1185">Reference proteome</keyword>
<dbReference type="Proteomes" id="UP001500571">
    <property type="component" value="Unassembled WGS sequence"/>
</dbReference>
<evidence type="ECO:0000313" key="3">
    <source>
        <dbReference type="Proteomes" id="UP001500571"/>
    </source>
</evidence>
<dbReference type="InterPro" id="IPR016032">
    <property type="entry name" value="Sig_transdc_resp-reg_C-effctor"/>
</dbReference>
<dbReference type="InterPro" id="IPR000792">
    <property type="entry name" value="Tscrpt_reg_LuxR_C"/>
</dbReference>
<dbReference type="SMART" id="SM00421">
    <property type="entry name" value="HTH_LUXR"/>
    <property type="match status" value="1"/>
</dbReference>
<dbReference type="InterPro" id="IPR051797">
    <property type="entry name" value="TrmB-like"/>
</dbReference>
<protein>
    <submittedName>
        <fullName evidence="2">Helix-turn-helix domain-containing protein</fullName>
    </submittedName>
</protein>
<dbReference type="RefSeq" id="WP_344041523.1">
    <property type="nucleotide sequence ID" value="NZ_BAAAPB010000001.1"/>
</dbReference>
<organism evidence="2 3">
    <name type="scientific">Nocardioides panacihumi</name>
    <dbReference type="NCBI Taxonomy" id="400774"/>
    <lineage>
        <taxon>Bacteria</taxon>
        <taxon>Bacillati</taxon>
        <taxon>Actinomycetota</taxon>
        <taxon>Actinomycetes</taxon>
        <taxon>Propionibacteriales</taxon>
        <taxon>Nocardioidaceae</taxon>
        <taxon>Nocardioides</taxon>
    </lineage>
</organism>
<reference evidence="3" key="1">
    <citation type="journal article" date="2019" name="Int. J. Syst. Evol. Microbiol.">
        <title>The Global Catalogue of Microorganisms (GCM) 10K type strain sequencing project: providing services to taxonomists for standard genome sequencing and annotation.</title>
        <authorList>
            <consortium name="The Broad Institute Genomics Platform"/>
            <consortium name="The Broad Institute Genome Sequencing Center for Infectious Disease"/>
            <person name="Wu L."/>
            <person name="Ma J."/>
        </authorList>
    </citation>
    <scope>NUCLEOTIDE SEQUENCE [LARGE SCALE GENOMIC DNA]</scope>
    <source>
        <strain evidence="3">JCM 15309</strain>
    </source>
</reference>
<sequence>MPHEDSLMSALGLSQSSGRLYERLVHQSGEGLVELAEDFELSVDSLLDRLQPLIDYGVVTIVGQRVDVTPPAEAVSRLISDTARSAARAHQRLQEIAAALPFIAGSGGRAPERADGAEPLDGELVLGNLGPEELRSLIRQTTGDILLLRPDQWTLPYEDELSEPIAEAVAAGRRCRAVYPVRVLSEAPGVIRHRAGIGEEIRLLPELPTRLIVLATTHATLPEPLGLTSSPRVMVRQRGIVELATLYFEHLWTEAAPLDDPGASADQRRFLLEQLATGAQDEQIARRLGLSLRTVRRRVAELMAELGATSRFQAGVEATRRGWL</sequence>
<dbReference type="InterPro" id="IPR036390">
    <property type="entry name" value="WH_DNA-bd_sf"/>
</dbReference>
<dbReference type="SUPFAM" id="SSF46785">
    <property type="entry name" value="Winged helix' DNA-binding domain"/>
    <property type="match status" value="1"/>
</dbReference>
<dbReference type="PANTHER" id="PTHR34293">
    <property type="entry name" value="HTH-TYPE TRANSCRIPTIONAL REGULATOR TRMBL2"/>
    <property type="match status" value="1"/>
</dbReference>
<dbReference type="Pfam" id="PF00196">
    <property type="entry name" value="GerE"/>
    <property type="match status" value="1"/>
</dbReference>
<gene>
    <name evidence="2" type="ORF">GCM10009798_02180</name>
</gene>
<feature type="domain" description="HTH luxR-type" evidence="1">
    <location>
        <begin position="271"/>
        <end position="318"/>
    </location>
</feature>
<dbReference type="InterPro" id="IPR036388">
    <property type="entry name" value="WH-like_DNA-bd_sf"/>
</dbReference>
<dbReference type="Gene3D" id="1.10.10.10">
    <property type="entry name" value="Winged helix-like DNA-binding domain superfamily/Winged helix DNA-binding domain"/>
    <property type="match status" value="1"/>
</dbReference>
<name>A0ABP5BMM0_9ACTN</name>
<evidence type="ECO:0000313" key="2">
    <source>
        <dbReference type="EMBL" id="GAA1946732.1"/>
    </source>
</evidence>
<dbReference type="EMBL" id="BAAAPB010000001">
    <property type="protein sequence ID" value="GAA1946732.1"/>
    <property type="molecule type" value="Genomic_DNA"/>
</dbReference>
<comment type="caution">
    <text evidence="2">The sequence shown here is derived from an EMBL/GenBank/DDBJ whole genome shotgun (WGS) entry which is preliminary data.</text>
</comment>
<evidence type="ECO:0000259" key="1">
    <source>
        <dbReference type="SMART" id="SM00421"/>
    </source>
</evidence>
<dbReference type="PANTHER" id="PTHR34293:SF1">
    <property type="entry name" value="HTH-TYPE TRANSCRIPTIONAL REGULATOR TRMBL2"/>
    <property type="match status" value="1"/>
</dbReference>